<organism evidence="1 2">
    <name type="scientific">Raphanus sativus</name>
    <name type="common">Radish</name>
    <name type="synonym">Raphanus raphanistrum var. sativus</name>
    <dbReference type="NCBI Taxonomy" id="3726"/>
    <lineage>
        <taxon>Eukaryota</taxon>
        <taxon>Viridiplantae</taxon>
        <taxon>Streptophyta</taxon>
        <taxon>Embryophyta</taxon>
        <taxon>Tracheophyta</taxon>
        <taxon>Spermatophyta</taxon>
        <taxon>Magnoliopsida</taxon>
        <taxon>eudicotyledons</taxon>
        <taxon>Gunneridae</taxon>
        <taxon>Pentapetalae</taxon>
        <taxon>rosids</taxon>
        <taxon>malvids</taxon>
        <taxon>Brassicales</taxon>
        <taxon>Brassicaceae</taxon>
        <taxon>Brassiceae</taxon>
        <taxon>Raphanus</taxon>
    </lineage>
</organism>
<sequence length="193" mass="21287">MANSAAKTCFAKLSANLFLSREIQEKETNSNEEAIDNISATMPYNSAKEASDFRALMRREQSDSQCMRGRARSLHFMSAVRRARPSAIRGELTNLAVEEKEATLLRSSVIQPKPAVFEASFQAASVLTKTQLGWFCMVGKEVFIVDGFFIWLLLHSAAAATANEMVSSTVIILLLKTSTWRLAKAENGTSKTT</sequence>
<proteinExistence type="predicted"/>
<dbReference type="GeneID" id="108836614"/>
<reference evidence="1" key="1">
    <citation type="journal article" date="2019" name="Database">
        <title>The radish genome database (RadishGD): an integrated information resource for radish genomics.</title>
        <authorList>
            <person name="Yu H.J."/>
            <person name="Baek S."/>
            <person name="Lee Y.J."/>
            <person name="Cho A."/>
            <person name="Mun J.H."/>
        </authorList>
    </citation>
    <scope>NUCLEOTIDE SEQUENCE [LARGE SCALE GENOMIC DNA]</scope>
    <source>
        <strain evidence="1">cv. WK10039</strain>
    </source>
</reference>
<dbReference type="AlphaFoldDB" id="A0A6J0M0R7"/>
<name>A0A6J0M0R7_RAPSA</name>
<gene>
    <name evidence="2" type="primary">LOC108836614</name>
</gene>
<evidence type="ECO:0000313" key="1">
    <source>
        <dbReference type="Proteomes" id="UP000504610"/>
    </source>
</evidence>
<dbReference type="RefSeq" id="XP_018465251.2">
    <property type="nucleotide sequence ID" value="XM_018609749.2"/>
</dbReference>
<dbReference type="KEGG" id="rsz:108836614"/>
<keyword evidence="1" id="KW-1185">Reference proteome</keyword>
<reference evidence="2" key="2">
    <citation type="submission" date="2025-08" db="UniProtKB">
        <authorList>
            <consortium name="RefSeq"/>
        </authorList>
    </citation>
    <scope>IDENTIFICATION</scope>
    <source>
        <tissue evidence="2">Leaf</tissue>
    </source>
</reference>
<protein>
    <submittedName>
        <fullName evidence="2">Uncharacterized protein LOC108836614</fullName>
    </submittedName>
</protein>
<evidence type="ECO:0000313" key="2">
    <source>
        <dbReference type="RefSeq" id="XP_018465251.2"/>
    </source>
</evidence>
<dbReference type="Proteomes" id="UP000504610">
    <property type="component" value="Chromosome 2"/>
</dbReference>
<accession>A0A6J0M0R7</accession>